<keyword evidence="3" id="KW-1185">Reference proteome</keyword>
<feature type="transmembrane region" description="Helical" evidence="1">
    <location>
        <begin position="111"/>
        <end position="135"/>
    </location>
</feature>
<comment type="caution">
    <text evidence="2">The sequence shown here is derived from an EMBL/GenBank/DDBJ whole genome shotgun (WGS) entry which is preliminary data.</text>
</comment>
<feature type="transmembrane region" description="Helical" evidence="1">
    <location>
        <begin position="22"/>
        <end position="47"/>
    </location>
</feature>
<evidence type="ECO:0000313" key="2">
    <source>
        <dbReference type="EMBL" id="TRM63964.1"/>
    </source>
</evidence>
<gene>
    <name evidence="2" type="ORF">BD626DRAFT_263542</name>
</gene>
<evidence type="ECO:0000313" key="3">
    <source>
        <dbReference type="Proteomes" id="UP000320762"/>
    </source>
</evidence>
<feature type="transmembrane region" description="Helical" evidence="1">
    <location>
        <begin position="185"/>
        <end position="208"/>
    </location>
</feature>
<keyword evidence="1" id="KW-0472">Membrane</keyword>
<keyword evidence="1" id="KW-1133">Transmembrane helix</keyword>
<feature type="transmembrane region" description="Helical" evidence="1">
    <location>
        <begin position="147"/>
        <end position="165"/>
    </location>
</feature>
<dbReference type="AlphaFoldDB" id="A0A550CGQ9"/>
<feature type="transmembrane region" description="Helical" evidence="1">
    <location>
        <begin position="54"/>
        <end position="79"/>
    </location>
</feature>
<feature type="transmembrane region" description="Helical" evidence="1">
    <location>
        <begin position="277"/>
        <end position="300"/>
    </location>
</feature>
<organism evidence="2 3">
    <name type="scientific">Schizophyllum amplum</name>
    <dbReference type="NCBI Taxonomy" id="97359"/>
    <lineage>
        <taxon>Eukaryota</taxon>
        <taxon>Fungi</taxon>
        <taxon>Dikarya</taxon>
        <taxon>Basidiomycota</taxon>
        <taxon>Agaricomycotina</taxon>
        <taxon>Agaricomycetes</taxon>
        <taxon>Agaricomycetidae</taxon>
        <taxon>Agaricales</taxon>
        <taxon>Schizophyllaceae</taxon>
        <taxon>Schizophyllum</taxon>
    </lineage>
</organism>
<protein>
    <submittedName>
        <fullName evidence="2">Uncharacterized protein</fullName>
    </submittedName>
</protein>
<reference evidence="2 3" key="1">
    <citation type="journal article" date="2019" name="New Phytol.">
        <title>Comparative genomics reveals unique wood-decay strategies and fruiting body development in the Schizophyllaceae.</title>
        <authorList>
            <person name="Almasi E."/>
            <person name="Sahu N."/>
            <person name="Krizsan K."/>
            <person name="Balint B."/>
            <person name="Kovacs G.M."/>
            <person name="Kiss B."/>
            <person name="Cseklye J."/>
            <person name="Drula E."/>
            <person name="Henrissat B."/>
            <person name="Nagy I."/>
            <person name="Chovatia M."/>
            <person name="Adam C."/>
            <person name="LaButti K."/>
            <person name="Lipzen A."/>
            <person name="Riley R."/>
            <person name="Grigoriev I.V."/>
            <person name="Nagy L.G."/>
        </authorList>
    </citation>
    <scope>NUCLEOTIDE SEQUENCE [LARGE SCALE GENOMIC DNA]</scope>
    <source>
        <strain evidence="2 3">NL-1724</strain>
    </source>
</reference>
<evidence type="ECO:0000256" key="1">
    <source>
        <dbReference type="SAM" id="Phobius"/>
    </source>
</evidence>
<dbReference type="EMBL" id="VDMD01000008">
    <property type="protein sequence ID" value="TRM63964.1"/>
    <property type="molecule type" value="Genomic_DNA"/>
</dbReference>
<name>A0A550CGQ9_9AGAR</name>
<sequence length="377" mass="41141">MSYLLPRDPIVSTDVQLWQQTLIQVALTFGLYGVQVALLIAAVPVLVRKEGRAWILMGTVFVLFVASTMAAASVVQYMIEWVHVSVQLELRALGGHPSYDFEAHFRTLRRIHFAFVMACRINYVLSDGLVIWRAWVLWPDSRIARGILLVFLLGSLGASLFDGLWLGLEYSELISLGAPSLPAPIVMAVSLFLTNFVATILVGIRVWIYRRDVTLLIGPFSTGSGVAGVLMLLLESGGVYTALWVFEAIIVLAAEFRKPMSLFLWEARYISLFFPTPLDNIFALMAGIYPTFLVVVVTLYQHSTAQSMLGGQSSFLGSLRFVSRGGMTSGRQGIATAQSDMPEEIALATLGGDDISQCPAAGRGEAVAQCKQGVPQG</sequence>
<keyword evidence="1" id="KW-0812">Transmembrane</keyword>
<dbReference type="OrthoDB" id="3248740at2759"/>
<feature type="transmembrane region" description="Helical" evidence="1">
    <location>
        <begin position="215"/>
        <end position="233"/>
    </location>
</feature>
<dbReference type="Proteomes" id="UP000320762">
    <property type="component" value="Unassembled WGS sequence"/>
</dbReference>
<proteinExistence type="predicted"/>
<accession>A0A550CGQ9</accession>